<accession>A0AA88E052</accession>
<name>A0AA88E052_FICCA</name>
<protein>
    <recommendedName>
        <fullName evidence="5">Reverse transcriptase zinc-binding domain-containing protein</fullName>
    </recommendedName>
</protein>
<evidence type="ECO:0000259" key="1">
    <source>
        <dbReference type="Pfam" id="PF13456"/>
    </source>
</evidence>
<dbReference type="EMBL" id="BTGU01000170">
    <property type="protein sequence ID" value="GMN64165.1"/>
    <property type="molecule type" value="Genomic_DNA"/>
</dbReference>
<evidence type="ECO:0000259" key="2">
    <source>
        <dbReference type="Pfam" id="PF13966"/>
    </source>
</evidence>
<dbReference type="Proteomes" id="UP001187192">
    <property type="component" value="Unassembled WGS sequence"/>
</dbReference>
<dbReference type="GO" id="GO:0003676">
    <property type="term" value="F:nucleic acid binding"/>
    <property type="evidence" value="ECO:0007669"/>
    <property type="project" value="InterPro"/>
</dbReference>
<gene>
    <name evidence="3" type="ORF">TIFTF001_033230</name>
</gene>
<keyword evidence="4" id="KW-1185">Reference proteome</keyword>
<dbReference type="Pfam" id="PF13456">
    <property type="entry name" value="RVT_3"/>
    <property type="match status" value="1"/>
</dbReference>
<evidence type="ECO:0000313" key="4">
    <source>
        <dbReference type="Proteomes" id="UP001187192"/>
    </source>
</evidence>
<reference evidence="3" key="1">
    <citation type="submission" date="2023-07" db="EMBL/GenBank/DDBJ databases">
        <title>draft genome sequence of fig (Ficus carica).</title>
        <authorList>
            <person name="Takahashi T."/>
            <person name="Nishimura K."/>
        </authorList>
    </citation>
    <scope>NUCLEOTIDE SEQUENCE</scope>
</reference>
<comment type="caution">
    <text evidence="3">The sequence shown here is derived from an EMBL/GenBank/DDBJ whole genome shotgun (WGS) entry which is preliminary data.</text>
</comment>
<dbReference type="GO" id="GO:0004523">
    <property type="term" value="F:RNA-DNA hybrid ribonuclease activity"/>
    <property type="evidence" value="ECO:0007669"/>
    <property type="project" value="InterPro"/>
</dbReference>
<dbReference type="InterPro" id="IPR026960">
    <property type="entry name" value="RVT-Znf"/>
</dbReference>
<dbReference type="InterPro" id="IPR002156">
    <property type="entry name" value="RNaseH_domain"/>
</dbReference>
<feature type="domain" description="RNase H type-1" evidence="1">
    <location>
        <begin position="203"/>
        <end position="283"/>
    </location>
</feature>
<proteinExistence type="predicted"/>
<organism evidence="3 4">
    <name type="scientific">Ficus carica</name>
    <name type="common">Common fig</name>
    <dbReference type="NCBI Taxonomy" id="3494"/>
    <lineage>
        <taxon>Eukaryota</taxon>
        <taxon>Viridiplantae</taxon>
        <taxon>Streptophyta</taxon>
        <taxon>Embryophyta</taxon>
        <taxon>Tracheophyta</taxon>
        <taxon>Spermatophyta</taxon>
        <taxon>Magnoliopsida</taxon>
        <taxon>eudicotyledons</taxon>
        <taxon>Gunneridae</taxon>
        <taxon>Pentapetalae</taxon>
        <taxon>rosids</taxon>
        <taxon>fabids</taxon>
        <taxon>Rosales</taxon>
        <taxon>Moraceae</taxon>
        <taxon>Ficeae</taxon>
        <taxon>Ficus</taxon>
    </lineage>
</organism>
<dbReference type="Pfam" id="PF13966">
    <property type="entry name" value="zf-RVT"/>
    <property type="match status" value="1"/>
</dbReference>
<evidence type="ECO:0008006" key="5">
    <source>
        <dbReference type="Google" id="ProtNLM"/>
    </source>
</evidence>
<evidence type="ECO:0000313" key="3">
    <source>
        <dbReference type="EMBL" id="GMN64165.1"/>
    </source>
</evidence>
<sequence>MSPPTWIGEMIDKVFCAVDRDLVWEIPLSAGKRDDILVWHYDHKGIYLVRSGYRIEMEGRRLAGCSNGNYLGRWWSKLWGLNVPSKIKIHVWRAFHEALPVRSQLCRRGINVDQWCPRFRESVEGCTHSLWLCVEAKEMWEETILWPVLNAFPGGRFSSLCSFVSDRCNREELGIFCMLVWSLWVDRNLLVFEAVDNNMDFMGIGVVARDANGTVLGAVSRRLFGRLSPHHGECFAARGGAWFACSQGYLSWTIESDAINVVWAVQNPTMRALEANLIEDIRNTCL</sequence>
<dbReference type="AlphaFoldDB" id="A0AA88E052"/>
<feature type="domain" description="Reverse transcriptase zinc-binding" evidence="2">
    <location>
        <begin position="73"/>
        <end position="140"/>
    </location>
</feature>